<evidence type="ECO:0000313" key="1">
    <source>
        <dbReference type="EMBL" id="RDI40941.1"/>
    </source>
</evidence>
<name>A0A370GB33_9BACI</name>
<dbReference type="Pfam" id="PF10720">
    <property type="entry name" value="DUF2515"/>
    <property type="match status" value="1"/>
</dbReference>
<evidence type="ECO:0000313" key="2">
    <source>
        <dbReference type="Proteomes" id="UP000255326"/>
    </source>
</evidence>
<accession>A0A370GB33</accession>
<organism evidence="1 2">
    <name type="scientific">Falsibacillus pallidus</name>
    <dbReference type="NCBI Taxonomy" id="493781"/>
    <lineage>
        <taxon>Bacteria</taxon>
        <taxon>Bacillati</taxon>
        <taxon>Bacillota</taxon>
        <taxon>Bacilli</taxon>
        <taxon>Bacillales</taxon>
        <taxon>Bacillaceae</taxon>
        <taxon>Falsibacillus</taxon>
    </lineage>
</organism>
<dbReference type="OrthoDB" id="2690514at2"/>
<protein>
    <submittedName>
        <fullName evidence="1">Uncharacterized protein DUF2515</fullName>
    </submittedName>
</protein>
<proteinExistence type="predicted"/>
<dbReference type="InterPro" id="IPR019658">
    <property type="entry name" value="DUF2515"/>
</dbReference>
<dbReference type="Proteomes" id="UP000255326">
    <property type="component" value="Unassembled WGS sequence"/>
</dbReference>
<sequence>MNYCKKGDAVLLDSLTEVKKELKKKMKKKSVCLPSLSEHDKKCIEHIKEKTRQLNQNNVTRTQAYFKFYLQYPEIHWALLGHMISRNVGWNMTDLKGELLTKLLSEKEQLAFFTFLERGSWLIFQDIYSQFLIYDLGVRRGKEMFHLLPFFHTSTFMETMWRYFWRSGDRYTLAIAMVINEQSYLEKRLIQNDRLQKNVTGTVGFKMYEFLRLNNILFPYYPGGKEQKASLVGATSRQFTSLHKRILFGKNLYSLLFQRGEILEGVLKWAHGSPHTGSRKDYWPDLFNDINESYPRALYKRRVKNCLLKKDANRLYSPPLKYAWPAASHDDRSEEDWFEDWSVMEYLKGEANFDGEILTSYCKTFETIELAVMAKEALLLREDGT</sequence>
<reference evidence="1 2" key="1">
    <citation type="submission" date="2018-07" db="EMBL/GenBank/DDBJ databases">
        <title>Genomic Encyclopedia of Type Strains, Phase IV (KMG-IV): sequencing the most valuable type-strain genomes for metagenomic binning, comparative biology and taxonomic classification.</title>
        <authorList>
            <person name="Goeker M."/>
        </authorList>
    </citation>
    <scope>NUCLEOTIDE SEQUENCE [LARGE SCALE GENOMIC DNA]</scope>
    <source>
        <strain evidence="1 2">DSM 25281</strain>
    </source>
</reference>
<gene>
    <name evidence="1" type="ORF">DFR59_11185</name>
</gene>
<comment type="caution">
    <text evidence="1">The sequence shown here is derived from an EMBL/GenBank/DDBJ whole genome shotgun (WGS) entry which is preliminary data.</text>
</comment>
<dbReference type="EMBL" id="QQAY01000011">
    <property type="protein sequence ID" value="RDI40941.1"/>
    <property type="molecule type" value="Genomic_DNA"/>
</dbReference>
<dbReference type="AlphaFoldDB" id="A0A370GB33"/>
<keyword evidence="2" id="KW-1185">Reference proteome</keyword>